<comment type="caution">
    <text evidence="3">The sequence shown here is derived from an EMBL/GenBank/DDBJ whole genome shotgun (WGS) entry which is preliminary data.</text>
</comment>
<dbReference type="EMBL" id="JNSL01000071">
    <property type="protein sequence ID" value="KGA16977.1"/>
    <property type="molecule type" value="Genomic_DNA"/>
</dbReference>
<sequence>MSEPKRKRSDGLETIDRIVSFAAAELDEVGPVQFNVIRVLEKAGVSRSSVYHHFHNREGLIAAVEVQRLLEQLTVTNKTTREFVSQAESAEVILGAIETVLKIAGSEDGKQNRRRRIATMAAAQTIPVLAASIADTQMRGDEYMAGTLQVAVDKGLIAPTESLLGIAQWIGSLALGRATVDLATDVGGDEQWLSATMFSLRALLKPMK</sequence>
<evidence type="ECO:0000259" key="2">
    <source>
        <dbReference type="PROSITE" id="PS50977"/>
    </source>
</evidence>
<dbReference type="GO" id="GO:0003677">
    <property type="term" value="F:DNA binding"/>
    <property type="evidence" value="ECO:0007669"/>
    <property type="project" value="UniProtKB-KW"/>
</dbReference>
<dbReference type="SUPFAM" id="SSF46689">
    <property type="entry name" value="Homeodomain-like"/>
    <property type="match status" value="1"/>
</dbReference>
<gene>
    <name evidence="3" type="ORF">GM51_11355</name>
</gene>
<dbReference type="Pfam" id="PF00440">
    <property type="entry name" value="TetR_N"/>
    <property type="match status" value="1"/>
</dbReference>
<evidence type="ECO:0000256" key="1">
    <source>
        <dbReference type="ARBA" id="ARBA00023125"/>
    </source>
</evidence>
<dbReference type="PROSITE" id="PS50977">
    <property type="entry name" value="HTH_TETR_2"/>
    <property type="match status" value="1"/>
</dbReference>
<proteinExistence type="predicted"/>
<name>A0A094Q0W3_9ZZZZ</name>
<accession>A0A094Q0W3</accession>
<feature type="domain" description="HTH tetR-type" evidence="2">
    <location>
        <begin position="12"/>
        <end position="72"/>
    </location>
</feature>
<reference evidence="3" key="1">
    <citation type="submission" date="2014-06" db="EMBL/GenBank/DDBJ databases">
        <title>Key roles for freshwater Actinobacteria revealed by deep metagenomic sequencing.</title>
        <authorList>
            <person name="Ghai R."/>
            <person name="Mizuno C.M."/>
            <person name="Picazo A."/>
            <person name="Camacho A."/>
            <person name="Rodriguez-Valera F."/>
        </authorList>
    </citation>
    <scope>NUCLEOTIDE SEQUENCE</scope>
</reference>
<keyword evidence="1" id="KW-0238">DNA-binding</keyword>
<organism evidence="3">
    <name type="scientific">freshwater metagenome</name>
    <dbReference type="NCBI Taxonomy" id="449393"/>
    <lineage>
        <taxon>unclassified sequences</taxon>
        <taxon>metagenomes</taxon>
        <taxon>ecological metagenomes</taxon>
    </lineage>
</organism>
<dbReference type="AlphaFoldDB" id="A0A094Q0W3"/>
<evidence type="ECO:0000313" key="3">
    <source>
        <dbReference type="EMBL" id="KGA16977.1"/>
    </source>
</evidence>
<dbReference type="InterPro" id="IPR009057">
    <property type="entry name" value="Homeodomain-like_sf"/>
</dbReference>
<dbReference type="InterPro" id="IPR001647">
    <property type="entry name" value="HTH_TetR"/>
</dbReference>
<dbReference type="Gene3D" id="1.10.357.10">
    <property type="entry name" value="Tetracycline Repressor, domain 2"/>
    <property type="match status" value="1"/>
</dbReference>
<protein>
    <recommendedName>
        <fullName evidence="2">HTH tetR-type domain-containing protein</fullName>
    </recommendedName>
</protein>